<proteinExistence type="predicted"/>
<dbReference type="GO" id="GO:0046677">
    <property type="term" value="P:response to antibiotic"/>
    <property type="evidence" value="ECO:0007669"/>
    <property type="project" value="InterPro"/>
</dbReference>
<keyword evidence="3" id="KW-1185">Reference proteome</keyword>
<dbReference type="GO" id="GO:0008800">
    <property type="term" value="F:beta-lactamase activity"/>
    <property type="evidence" value="ECO:0007669"/>
    <property type="project" value="InterPro"/>
</dbReference>
<evidence type="ECO:0000313" key="3">
    <source>
        <dbReference type="Proteomes" id="UP000199558"/>
    </source>
</evidence>
<dbReference type="AlphaFoldDB" id="A0A1A9B9X0"/>
<dbReference type="Gene3D" id="3.40.710.10">
    <property type="entry name" value="DD-peptidase/beta-lactamase superfamily"/>
    <property type="match status" value="1"/>
</dbReference>
<protein>
    <submittedName>
        <fullName evidence="2">Beta-lactamase class A</fullName>
    </submittedName>
</protein>
<name>A0A1A9B9X0_9ACTN</name>
<dbReference type="Pfam" id="PF13354">
    <property type="entry name" value="Beta-lactamase2"/>
    <property type="match status" value="1"/>
</dbReference>
<feature type="domain" description="Beta-lactamase class A catalytic" evidence="1">
    <location>
        <begin position="29"/>
        <end position="276"/>
    </location>
</feature>
<evidence type="ECO:0000259" key="1">
    <source>
        <dbReference type="Pfam" id="PF13354"/>
    </source>
</evidence>
<dbReference type="PANTHER" id="PTHR35333:SF3">
    <property type="entry name" value="BETA-LACTAMASE-TYPE TRANSPEPTIDASE FOLD CONTAINING PROTEIN"/>
    <property type="match status" value="1"/>
</dbReference>
<gene>
    <name evidence="2" type="ORF">GA0070622_2954</name>
</gene>
<reference evidence="3" key="1">
    <citation type="submission" date="2016-06" db="EMBL/GenBank/DDBJ databases">
        <authorList>
            <person name="Varghese N."/>
            <person name="Submissions Spin"/>
        </authorList>
    </citation>
    <scope>NUCLEOTIDE SEQUENCE [LARGE SCALE GENOMIC DNA]</scope>
    <source>
        <strain evidence="3">DSM 45794</strain>
    </source>
</reference>
<dbReference type="Proteomes" id="UP000199558">
    <property type="component" value="Unassembled WGS sequence"/>
</dbReference>
<dbReference type="RefSeq" id="WP_369700207.1">
    <property type="nucleotide sequence ID" value="NZ_JBEYCI010000004.1"/>
</dbReference>
<dbReference type="GO" id="GO:0030655">
    <property type="term" value="P:beta-lactam antibiotic catabolic process"/>
    <property type="evidence" value="ECO:0007669"/>
    <property type="project" value="InterPro"/>
</dbReference>
<organism evidence="2 3">
    <name type="scientific">Micromonospora sediminicola</name>
    <dbReference type="NCBI Taxonomy" id="946078"/>
    <lineage>
        <taxon>Bacteria</taxon>
        <taxon>Bacillati</taxon>
        <taxon>Actinomycetota</taxon>
        <taxon>Actinomycetes</taxon>
        <taxon>Micromonosporales</taxon>
        <taxon>Micromonosporaceae</taxon>
        <taxon>Micromonospora</taxon>
    </lineage>
</organism>
<dbReference type="InterPro" id="IPR045155">
    <property type="entry name" value="Beta-lactam_cat"/>
</dbReference>
<accession>A0A1A9B9X0</accession>
<dbReference type="InterPro" id="IPR012338">
    <property type="entry name" value="Beta-lactam/transpept-like"/>
</dbReference>
<dbReference type="EMBL" id="FLRH01000003">
    <property type="protein sequence ID" value="SBT65938.1"/>
    <property type="molecule type" value="Genomic_DNA"/>
</dbReference>
<dbReference type="STRING" id="946078.GA0070622_2954"/>
<sequence length="312" mass="32966">MPGRDDVSATTVVRDARGLLDEAGLRGAFLVRNLDSGAEIGFDADARYPSASLVKVPLAVAVLERIARGEIDPALPVDVAPGRITTPGPTGLSRFRHPARIAVDDLLYLSTSVSDSVAADALFDLVPPAAVAAELRRLRVDGIAVRHRAGDLADTPAERLGPDDAHLAHSLAIGAATPGQGHPVAQLDVTRANTGSARAYVDLLQALWRPSVIHQTTAARVRALMGDNLHRQRLAPDFTSDASRWSSKTGTLLHLRHEVGVVDHGDGQSYAVAALTASRVPAVAQPGSEATMAQVARSLHDHLRTGTLPWWG</sequence>
<dbReference type="SUPFAM" id="SSF56601">
    <property type="entry name" value="beta-lactamase/transpeptidase-like"/>
    <property type="match status" value="1"/>
</dbReference>
<dbReference type="PANTHER" id="PTHR35333">
    <property type="entry name" value="BETA-LACTAMASE"/>
    <property type="match status" value="1"/>
</dbReference>
<evidence type="ECO:0000313" key="2">
    <source>
        <dbReference type="EMBL" id="SBT65938.1"/>
    </source>
</evidence>
<dbReference type="InterPro" id="IPR000871">
    <property type="entry name" value="Beta-lactam_class-A"/>
</dbReference>